<dbReference type="Gene3D" id="1.10.10.10">
    <property type="entry name" value="Winged helix-like DNA-binding domain superfamily/Winged helix DNA-binding domain"/>
    <property type="match status" value="1"/>
</dbReference>
<comment type="function">
    <text evidence="6">DNA-dependent RNA polymerase catalyzes the transcription of DNA into RNA using the four ribonucleoside triphosphates as substrates. Specific peripheric component of RNA polymerase III which synthesizes small RNAs, such as 5S rRNA and tRNAs.</text>
</comment>
<dbReference type="FunFam" id="1.10.10.10:FF:000116">
    <property type="entry name" value="DNA-directed RNA polymerase III subunit RPC6"/>
    <property type="match status" value="1"/>
</dbReference>
<accession>A0A5E8B5J3</accession>
<dbReference type="OrthoDB" id="613763at2759"/>
<keyword evidence="3 6" id="KW-0240">DNA-directed RNA polymerase</keyword>
<evidence type="ECO:0000256" key="3">
    <source>
        <dbReference type="ARBA" id="ARBA00022478"/>
    </source>
</evidence>
<name>A0A5E8B5J3_9ASCO</name>
<dbReference type="GO" id="GO:0005654">
    <property type="term" value="C:nucleoplasm"/>
    <property type="evidence" value="ECO:0007669"/>
    <property type="project" value="UniProtKB-ARBA"/>
</dbReference>
<gene>
    <name evidence="7" type="ORF">SAPINGB_P001400</name>
</gene>
<organism evidence="7 8">
    <name type="scientific">Magnusiomyces paraingens</name>
    <dbReference type="NCBI Taxonomy" id="2606893"/>
    <lineage>
        <taxon>Eukaryota</taxon>
        <taxon>Fungi</taxon>
        <taxon>Dikarya</taxon>
        <taxon>Ascomycota</taxon>
        <taxon>Saccharomycotina</taxon>
        <taxon>Dipodascomycetes</taxon>
        <taxon>Dipodascales</taxon>
        <taxon>Dipodascaceae</taxon>
        <taxon>Magnusiomyces</taxon>
    </lineage>
</organism>
<dbReference type="GO" id="GO:0005737">
    <property type="term" value="C:cytoplasm"/>
    <property type="evidence" value="ECO:0007669"/>
    <property type="project" value="UniProtKB-ARBA"/>
</dbReference>
<dbReference type="SUPFAM" id="SSF46785">
    <property type="entry name" value="Winged helix' DNA-binding domain"/>
    <property type="match status" value="1"/>
</dbReference>
<keyword evidence="4 6" id="KW-0804">Transcription</keyword>
<dbReference type="RefSeq" id="XP_031852014.1">
    <property type="nucleotide sequence ID" value="XM_031996123.1"/>
</dbReference>
<dbReference type="InterPro" id="IPR036390">
    <property type="entry name" value="WH_DNA-bd_sf"/>
</dbReference>
<evidence type="ECO:0000256" key="1">
    <source>
        <dbReference type="ARBA" id="ARBA00004123"/>
    </source>
</evidence>
<comment type="similarity">
    <text evidence="2 6">Belongs to the eukaryotic RPC34/RPC39 RNA polymerase subunit family.</text>
</comment>
<evidence type="ECO:0000256" key="5">
    <source>
        <dbReference type="ARBA" id="ARBA00023242"/>
    </source>
</evidence>
<dbReference type="PANTHER" id="PTHR12780">
    <property type="entry name" value="RNA POLYMERASE III DNA DIRECTED , 39KD SUBUNIT-RELATED"/>
    <property type="match status" value="1"/>
</dbReference>
<evidence type="ECO:0000256" key="4">
    <source>
        <dbReference type="ARBA" id="ARBA00023163"/>
    </source>
</evidence>
<dbReference type="AlphaFoldDB" id="A0A5E8B5J3"/>
<dbReference type="GO" id="GO:0006383">
    <property type="term" value="P:transcription by RNA polymerase III"/>
    <property type="evidence" value="ECO:0007669"/>
    <property type="project" value="UniProtKB-UniRule"/>
</dbReference>
<evidence type="ECO:0000313" key="7">
    <source>
        <dbReference type="EMBL" id="VVT46815.1"/>
    </source>
</evidence>
<dbReference type="GeneID" id="43580223"/>
<dbReference type="InterPro" id="IPR007832">
    <property type="entry name" value="RNA_pol_Rpc34"/>
</dbReference>
<evidence type="ECO:0000313" key="8">
    <source>
        <dbReference type="Proteomes" id="UP000398389"/>
    </source>
</evidence>
<keyword evidence="5 6" id="KW-0539">Nucleus</keyword>
<keyword evidence="8" id="KW-1185">Reference proteome</keyword>
<protein>
    <recommendedName>
        <fullName evidence="6">DNA-directed RNA polymerase III subunit RPC6</fullName>
        <shortName evidence="6">RNA polymerase III subunit C6</shortName>
    </recommendedName>
</protein>
<reference evidence="7 8" key="1">
    <citation type="submission" date="2019-09" db="EMBL/GenBank/DDBJ databases">
        <authorList>
            <person name="Brejova B."/>
        </authorList>
    </citation>
    <scope>NUCLEOTIDE SEQUENCE [LARGE SCALE GENOMIC DNA]</scope>
</reference>
<dbReference type="Proteomes" id="UP000398389">
    <property type="component" value="Unassembled WGS sequence"/>
</dbReference>
<proteinExistence type="inferred from homology"/>
<dbReference type="Pfam" id="PF05158">
    <property type="entry name" value="RNA_pol_Rpc34"/>
    <property type="match status" value="1"/>
</dbReference>
<dbReference type="PIRSF" id="PIRSF028763">
    <property type="entry name" value="RNA_pol_Rpc34"/>
    <property type="match status" value="1"/>
</dbReference>
<evidence type="ECO:0000256" key="2">
    <source>
        <dbReference type="ARBA" id="ARBA00011038"/>
    </source>
</evidence>
<comment type="subcellular location">
    <subcellularLocation>
        <location evidence="1 6">Nucleus</location>
    </subcellularLocation>
</comment>
<dbReference type="GO" id="GO:0005666">
    <property type="term" value="C:RNA polymerase III complex"/>
    <property type="evidence" value="ECO:0007669"/>
    <property type="project" value="UniProtKB-UniRule"/>
</dbReference>
<dbReference type="InterPro" id="IPR036388">
    <property type="entry name" value="WH-like_DNA-bd_sf"/>
</dbReference>
<dbReference type="InterPro" id="IPR016049">
    <property type="entry name" value="RNA_pol_Rpc34-like"/>
</dbReference>
<evidence type="ECO:0000256" key="6">
    <source>
        <dbReference type="PIRNR" id="PIRNR028763"/>
    </source>
</evidence>
<sequence>MSGRTGGNVGSSVSEKAAELHHAMITTQSSGHLFKQLEMQDLIRIKSQAELMKYVQELLNNQMIKVSQEGATILFSAVSLEEANKIRSMSADEAMIYSHIEEAGRDGIWTKTLNARTNLHINVITRCIKSLESQRYIKQVKSVKHPTRKIYILSSMEPSQEMSGGPWFTDAEIDTEFIDSLLNVIWRYVVSISFPNAFGQGRNVTRAIQQSYPATYKGYPPVGKIHDFIVKSGITNVDLSLVDVRTLCEVLVYDDRLERIDGGYSYKATWSSVVAAGGGPETEDDEEENAEGFDELAELDPFTETPCGQCPVLEYCSPKGLVNASDCLYFDEYLNPGARQSEASEGVL</sequence>
<dbReference type="EMBL" id="CABVLU010000001">
    <property type="protein sequence ID" value="VVT46815.1"/>
    <property type="molecule type" value="Genomic_DNA"/>
</dbReference>